<dbReference type="AlphaFoldDB" id="A0AAV5TRK5"/>
<gene>
    <name evidence="2" type="ORF">PENTCL1PPCAC_19298</name>
</gene>
<organism evidence="2 3">
    <name type="scientific">Pristionchus entomophagus</name>
    <dbReference type="NCBI Taxonomy" id="358040"/>
    <lineage>
        <taxon>Eukaryota</taxon>
        <taxon>Metazoa</taxon>
        <taxon>Ecdysozoa</taxon>
        <taxon>Nematoda</taxon>
        <taxon>Chromadorea</taxon>
        <taxon>Rhabditida</taxon>
        <taxon>Rhabditina</taxon>
        <taxon>Diplogasteromorpha</taxon>
        <taxon>Diplogasteroidea</taxon>
        <taxon>Neodiplogasteridae</taxon>
        <taxon>Pristionchus</taxon>
    </lineage>
</organism>
<feature type="region of interest" description="Disordered" evidence="1">
    <location>
        <begin position="1"/>
        <end position="31"/>
    </location>
</feature>
<reference evidence="2" key="1">
    <citation type="submission" date="2023-10" db="EMBL/GenBank/DDBJ databases">
        <title>Genome assembly of Pristionchus species.</title>
        <authorList>
            <person name="Yoshida K."/>
            <person name="Sommer R.J."/>
        </authorList>
    </citation>
    <scope>NUCLEOTIDE SEQUENCE</scope>
    <source>
        <strain evidence="2">RS0144</strain>
    </source>
</reference>
<name>A0AAV5TRK5_9BILA</name>
<dbReference type="EMBL" id="BTSX01000004">
    <property type="protein sequence ID" value="GMS97123.1"/>
    <property type="molecule type" value="Genomic_DNA"/>
</dbReference>
<keyword evidence="3" id="KW-1185">Reference proteome</keyword>
<comment type="caution">
    <text evidence="2">The sequence shown here is derived from an EMBL/GenBank/DDBJ whole genome shotgun (WGS) entry which is preliminary data.</text>
</comment>
<evidence type="ECO:0000313" key="3">
    <source>
        <dbReference type="Proteomes" id="UP001432027"/>
    </source>
</evidence>
<evidence type="ECO:0000313" key="2">
    <source>
        <dbReference type="EMBL" id="GMS97123.1"/>
    </source>
</evidence>
<evidence type="ECO:0000256" key="1">
    <source>
        <dbReference type="SAM" id="MobiDB-lite"/>
    </source>
</evidence>
<feature type="compositionally biased region" description="Polar residues" evidence="1">
    <location>
        <begin position="10"/>
        <end position="23"/>
    </location>
</feature>
<accession>A0AAV5TRK5</accession>
<feature type="non-terminal residue" evidence="2">
    <location>
        <position position="1"/>
    </location>
</feature>
<feature type="compositionally biased region" description="Polar residues" evidence="1">
    <location>
        <begin position="60"/>
        <end position="80"/>
    </location>
</feature>
<proteinExistence type="predicted"/>
<feature type="region of interest" description="Disordered" evidence="1">
    <location>
        <begin position="47"/>
        <end position="80"/>
    </location>
</feature>
<sequence>DAPDAVNLDPRSTNRNCSRSEVSMPNEGASYSEMHNMENVRIDHSMNMHGSVPAGVAPHSGNSSVLHDSSLHGTQPPSWM</sequence>
<dbReference type="Proteomes" id="UP001432027">
    <property type="component" value="Unassembled WGS sequence"/>
</dbReference>
<protein>
    <submittedName>
        <fullName evidence="2">Uncharacterized protein</fullName>
    </submittedName>
</protein>